<accession>A0A6I1FGU0</accession>
<dbReference type="Pfam" id="PF13030">
    <property type="entry name" value="DUF3891"/>
    <property type="match status" value="1"/>
</dbReference>
<dbReference type="RefSeq" id="WP_152150439.1">
    <property type="nucleotide sequence ID" value="NZ_WEIO01000003.1"/>
</dbReference>
<dbReference type="AlphaFoldDB" id="A0A6I1FGU0"/>
<proteinExistence type="predicted"/>
<name>A0A6I1FGU0_9BACI</name>
<sequence>MIVRERENEFIMIEQDHHAQVSGSIMTHWKDSLFIGKEFRNSVQYAISMHDCGWKPFDKEPFWNDTKQKPYTFLDFPVLAKIVLYKNGIDEVEKNDPYAALLCSMYYTGFLKNEAANEAKVFVAQEKERQEKLIHSLEITDRLLLHFHCGLLQFGDHLSLYICLNEPGAKKEEELPFFRDGIPLSSALHTFRQDKLQLHWRNKNTIAIEAFPFENQVAVTLKQKVIQKDTTASKGLLESYKEAPLNEMVLYLVDEKNKE</sequence>
<dbReference type="Proteomes" id="UP000429595">
    <property type="component" value="Unassembled WGS sequence"/>
</dbReference>
<dbReference type="EMBL" id="WEIO01000003">
    <property type="protein sequence ID" value="KAB7707476.1"/>
    <property type="molecule type" value="Genomic_DNA"/>
</dbReference>
<gene>
    <name evidence="1" type="ORF">F9802_06925</name>
</gene>
<reference evidence="1 2" key="1">
    <citation type="submission" date="2019-10" db="EMBL/GenBank/DDBJ databases">
        <title>Bacillus aerolatum sp. nov., isolated from bioaerosol of sport playgrounds.</title>
        <authorList>
            <person name="Chen P."/>
            <person name="Zhang G."/>
        </authorList>
    </citation>
    <scope>NUCLEOTIDE SEQUENCE [LARGE SCALE GENOMIC DNA]</scope>
    <source>
        <strain evidence="1 2">CX253</strain>
    </source>
</reference>
<organism evidence="1 2">
    <name type="scientific">Bacillus aerolatus</name>
    <dbReference type="NCBI Taxonomy" id="2653354"/>
    <lineage>
        <taxon>Bacteria</taxon>
        <taxon>Bacillati</taxon>
        <taxon>Bacillota</taxon>
        <taxon>Bacilli</taxon>
        <taxon>Bacillales</taxon>
        <taxon>Bacillaceae</taxon>
        <taxon>Bacillus</taxon>
    </lineage>
</organism>
<comment type="caution">
    <text evidence="1">The sequence shown here is derived from an EMBL/GenBank/DDBJ whole genome shotgun (WGS) entry which is preliminary data.</text>
</comment>
<evidence type="ECO:0000313" key="2">
    <source>
        <dbReference type="Proteomes" id="UP000429595"/>
    </source>
</evidence>
<protein>
    <submittedName>
        <fullName evidence="1">DUF3891 family protein</fullName>
    </submittedName>
</protein>
<evidence type="ECO:0000313" key="1">
    <source>
        <dbReference type="EMBL" id="KAB7707476.1"/>
    </source>
</evidence>
<keyword evidence="2" id="KW-1185">Reference proteome</keyword>
<dbReference type="InterPro" id="IPR024992">
    <property type="entry name" value="DUF3891"/>
</dbReference>